<organism evidence="3 4">
    <name type="scientific">Paraburkholderia azotifigens</name>
    <dbReference type="NCBI Taxonomy" id="2057004"/>
    <lineage>
        <taxon>Bacteria</taxon>
        <taxon>Pseudomonadati</taxon>
        <taxon>Pseudomonadota</taxon>
        <taxon>Betaproteobacteria</taxon>
        <taxon>Burkholderiales</taxon>
        <taxon>Burkholderiaceae</taxon>
        <taxon>Paraburkholderia</taxon>
    </lineage>
</organism>
<dbReference type="RefSeq" id="WP_147238138.1">
    <property type="nucleotide sequence ID" value="NZ_VOQS01000005.1"/>
</dbReference>
<reference evidence="3 4" key="1">
    <citation type="journal article" date="2018" name="Int. J. Syst. Evol. Microbiol.">
        <title>Paraburkholderia azotifigens sp. nov., a nitrogen-fixing bacterium isolated from paddy soil.</title>
        <authorList>
            <person name="Choi G.M."/>
            <person name="Im W.T."/>
        </authorList>
    </citation>
    <scope>NUCLEOTIDE SEQUENCE [LARGE SCALE GENOMIC DNA]</scope>
    <source>
        <strain evidence="3 4">NF 2-5-3</strain>
    </source>
</reference>
<dbReference type="InterPro" id="IPR047801">
    <property type="entry name" value="Peptidase_C45"/>
</dbReference>
<sequence>MPALGYIEVSGSPFEAGQALGRFGASAVHRHLVQSAAWHGVMRWRGTPLAAALATHAQQRFPSVWSELQGLAEGLGLPFDEVFLWNCRGDVWAASPDGCTTVQMPSDDHKRISHNEDGDPGFAGHCAIAQCHIDGSPRFAAFVYPGSLPGHTFAVTDAGLAVTVNNLRQLGVQAGVPRMVLTRAVLDARDLDAAVSVLRDSPRAGGFHLTLAHRASDLLLSVEYSAHGCSVQEIAQPSLHANHAIHPAMSGFAQRVTDSSRHRQARGDALLNEANRSGCEPDPLAILADTHDASLPIYRADPADPDDENTLATADIVIRASHIEWDVYEQPGTPPRYRMIDGHRQTNDTPQGREQRRDEGA</sequence>
<dbReference type="EMBL" id="VOQS01000005">
    <property type="protein sequence ID" value="TXC80691.1"/>
    <property type="molecule type" value="Genomic_DNA"/>
</dbReference>
<comment type="caution">
    <text evidence="3">The sequence shown here is derived from an EMBL/GenBank/DDBJ whole genome shotgun (WGS) entry which is preliminary data.</text>
</comment>
<dbReference type="Proteomes" id="UP000321776">
    <property type="component" value="Unassembled WGS sequence"/>
</dbReference>
<proteinExistence type="predicted"/>
<feature type="compositionally biased region" description="Basic and acidic residues" evidence="1">
    <location>
        <begin position="338"/>
        <end position="361"/>
    </location>
</feature>
<dbReference type="AlphaFoldDB" id="A0A5C6V830"/>
<dbReference type="PANTHER" id="PTHR34180">
    <property type="entry name" value="PEPTIDASE C45"/>
    <property type="match status" value="1"/>
</dbReference>
<dbReference type="InterPro" id="IPR005079">
    <property type="entry name" value="Peptidase_C45_hydrolase"/>
</dbReference>
<dbReference type="NCBIfam" id="NF040521">
    <property type="entry name" value="C45_proenzyme"/>
    <property type="match status" value="1"/>
</dbReference>
<protein>
    <submittedName>
        <fullName evidence="3">Peptidase C45</fullName>
    </submittedName>
</protein>
<feature type="region of interest" description="Disordered" evidence="1">
    <location>
        <begin position="329"/>
        <end position="361"/>
    </location>
</feature>
<dbReference type="PANTHER" id="PTHR34180:SF1">
    <property type="entry name" value="BETA-ALANYL-DOPAMINE_CARCININE HYDROLASE"/>
    <property type="match status" value="1"/>
</dbReference>
<dbReference type="Gene3D" id="3.60.60.10">
    <property type="entry name" value="Penicillin V Acylase, Chain A"/>
    <property type="match status" value="1"/>
</dbReference>
<evidence type="ECO:0000313" key="4">
    <source>
        <dbReference type="Proteomes" id="UP000321776"/>
    </source>
</evidence>
<feature type="domain" description="Peptidase C45 hydrolase" evidence="2">
    <location>
        <begin position="109"/>
        <end position="317"/>
    </location>
</feature>
<evidence type="ECO:0000259" key="2">
    <source>
        <dbReference type="Pfam" id="PF03417"/>
    </source>
</evidence>
<evidence type="ECO:0000313" key="3">
    <source>
        <dbReference type="EMBL" id="TXC80691.1"/>
    </source>
</evidence>
<dbReference type="InterPro" id="IPR047794">
    <property type="entry name" value="C45_proenzyme-like"/>
</dbReference>
<name>A0A5C6V830_9BURK</name>
<gene>
    <name evidence="3" type="ORF">FRZ40_41330</name>
</gene>
<evidence type="ECO:0000256" key="1">
    <source>
        <dbReference type="SAM" id="MobiDB-lite"/>
    </source>
</evidence>
<accession>A0A5C6V830</accession>
<dbReference type="Pfam" id="PF03417">
    <property type="entry name" value="AAT"/>
    <property type="match status" value="1"/>
</dbReference>